<keyword evidence="5" id="KW-1185">Reference proteome</keyword>
<comment type="caution">
    <text evidence="4">The sequence shown here is derived from an EMBL/GenBank/DDBJ whole genome shotgun (WGS) entry which is preliminary data.</text>
</comment>
<evidence type="ECO:0000256" key="3">
    <source>
        <dbReference type="SAM" id="Phobius"/>
    </source>
</evidence>
<keyword evidence="1" id="KW-0175">Coiled coil</keyword>
<reference evidence="5" key="1">
    <citation type="journal article" date="2023" name="Commun. Biol.">
        <title>Genome analysis of Parmales, the sister group of diatoms, reveals the evolutionary specialization of diatoms from phago-mixotrophs to photoautotrophs.</title>
        <authorList>
            <person name="Ban H."/>
            <person name="Sato S."/>
            <person name="Yoshikawa S."/>
            <person name="Yamada K."/>
            <person name="Nakamura Y."/>
            <person name="Ichinomiya M."/>
            <person name="Sato N."/>
            <person name="Blanc-Mathieu R."/>
            <person name="Endo H."/>
            <person name="Kuwata A."/>
            <person name="Ogata H."/>
        </authorList>
    </citation>
    <scope>NUCLEOTIDE SEQUENCE [LARGE SCALE GENOMIC DNA]</scope>
    <source>
        <strain evidence="5">NIES 3699</strain>
    </source>
</reference>
<protein>
    <submittedName>
        <fullName evidence="4">Uncharacterized protein</fullName>
    </submittedName>
</protein>
<evidence type="ECO:0000256" key="2">
    <source>
        <dbReference type="SAM" id="MobiDB-lite"/>
    </source>
</evidence>
<keyword evidence="3" id="KW-1133">Transmembrane helix</keyword>
<dbReference type="EMBL" id="BRXX01000137">
    <property type="protein sequence ID" value="GMH93273.1"/>
    <property type="molecule type" value="Genomic_DNA"/>
</dbReference>
<gene>
    <name evidence="4" type="ORF">TrVE_jg10760</name>
</gene>
<evidence type="ECO:0000313" key="4">
    <source>
        <dbReference type="EMBL" id="GMH93273.1"/>
    </source>
</evidence>
<proteinExistence type="predicted"/>
<organism evidence="4 5">
    <name type="scientific">Triparma verrucosa</name>
    <dbReference type="NCBI Taxonomy" id="1606542"/>
    <lineage>
        <taxon>Eukaryota</taxon>
        <taxon>Sar</taxon>
        <taxon>Stramenopiles</taxon>
        <taxon>Ochrophyta</taxon>
        <taxon>Bolidophyceae</taxon>
        <taxon>Parmales</taxon>
        <taxon>Triparmaceae</taxon>
        <taxon>Triparma</taxon>
    </lineage>
</organism>
<dbReference type="Proteomes" id="UP001165160">
    <property type="component" value="Unassembled WGS sequence"/>
</dbReference>
<evidence type="ECO:0000256" key="1">
    <source>
        <dbReference type="SAM" id="Coils"/>
    </source>
</evidence>
<name>A0A9W7EVH4_9STRA</name>
<keyword evidence="3" id="KW-0812">Transmembrane</keyword>
<sequence length="157" mass="18404">MVFLEDGRLPDFYDVVPPSMVLFLLVISLLGGFLNGFSLSYVWTYYLITWYFHSFLTDPIGRWWRIGRGEKHGGRGFKDDSEWYEYYAPAKKLEDIEKDKQKERDILERRLREERRIENMTGERVRNPVIVRTRQGQIVPPLPASATGDDGNNQGNN</sequence>
<evidence type="ECO:0000313" key="5">
    <source>
        <dbReference type="Proteomes" id="UP001165160"/>
    </source>
</evidence>
<feature type="coiled-coil region" evidence="1">
    <location>
        <begin position="90"/>
        <end position="117"/>
    </location>
</feature>
<keyword evidence="3" id="KW-0472">Membrane</keyword>
<dbReference type="AlphaFoldDB" id="A0A9W7EVH4"/>
<feature type="region of interest" description="Disordered" evidence="2">
    <location>
        <begin position="136"/>
        <end position="157"/>
    </location>
</feature>
<accession>A0A9W7EVH4</accession>
<feature type="transmembrane region" description="Helical" evidence="3">
    <location>
        <begin position="20"/>
        <end position="48"/>
    </location>
</feature>